<dbReference type="KEGG" id="nbr:O3I_024440"/>
<proteinExistence type="predicted"/>
<dbReference type="InterPro" id="IPR036188">
    <property type="entry name" value="FAD/NAD-bd_sf"/>
</dbReference>
<dbReference type="AlphaFoldDB" id="K0F5V6"/>
<gene>
    <name evidence="1" type="ORF">O3I_024440</name>
</gene>
<dbReference type="Pfam" id="PF13738">
    <property type="entry name" value="Pyr_redox_3"/>
    <property type="match status" value="1"/>
</dbReference>
<dbReference type="STRING" id="1133849.O3I_024440"/>
<keyword evidence="1" id="KW-0560">Oxidoreductase</keyword>
<name>K0F5V6_NOCB7</name>
<dbReference type="InterPro" id="IPR051209">
    <property type="entry name" value="FAD-bind_Monooxygenase_sf"/>
</dbReference>
<protein>
    <submittedName>
        <fullName evidence="1">Monooxygenase</fullName>
    </submittedName>
</protein>
<dbReference type="EMBL" id="CP003876">
    <property type="protein sequence ID" value="AFU02841.1"/>
    <property type="molecule type" value="Genomic_DNA"/>
</dbReference>
<evidence type="ECO:0000313" key="1">
    <source>
        <dbReference type="EMBL" id="AFU02841.1"/>
    </source>
</evidence>
<organism evidence="1 2">
    <name type="scientific">Nocardia brasiliensis (strain ATCC 700358 / HUJEG-1)</name>
    <dbReference type="NCBI Taxonomy" id="1133849"/>
    <lineage>
        <taxon>Bacteria</taxon>
        <taxon>Bacillati</taxon>
        <taxon>Actinomycetota</taxon>
        <taxon>Actinomycetes</taxon>
        <taxon>Mycobacteriales</taxon>
        <taxon>Nocardiaceae</taxon>
        <taxon>Nocardia</taxon>
    </lineage>
</organism>
<evidence type="ECO:0000313" key="2">
    <source>
        <dbReference type="Proteomes" id="UP000006304"/>
    </source>
</evidence>
<dbReference type="PANTHER" id="PTHR42877">
    <property type="entry name" value="L-ORNITHINE N(5)-MONOOXYGENASE-RELATED"/>
    <property type="match status" value="1"/>
</dbReference>
<dbReference type="SUPFAM" id="SSF51905">
    <property type="entry name" value="FAD/NAD(P)-binding domain"/>
    <property type="match status" value="1"/>
</dbReference>
<dbReference type="Proteomes" id="UP000006304">
    <property type="component" value="Chromosome"/>
</dbReference>
<dbReference type="Gene3D" id="3.50.50.60">
    <property type="entry name" value="FAD/NAD(P)-binding domain"/>
    <property type="match status" value="2"/>
</dbReference>
<dbReference type="eggNOG" id="COG2072">
    <property type="taxonomic scope" value="Bacteria"/>
</dbReference>
<dbReference type="HOGENOM" id="CLU_006937_7_1_11"/>
<sequence length="520" mass="57277">MVVVGAGFGGIGMGVALEKAGIHDFAILEKASQLGGVWRDNTYPGCNWDVPAHLYSFSFAPYRSHTVRYPGQRDILAYLHTVAAEHGLLPHLRFNTELSDATYLDTTGSWWLATTSGHHLITRTVVFALGQLHRPNIPDIPCRHEFTGPAFHTARWNHHHNLHGREVAIIGTGSSAAQLLPVLAATAKRVRVFQRTPHWVLPKPALQFGPVTRTLLRLPGAHQLYRGALAVGADTMLAPVMRRGWSARLIESAARRYLEHRVTDPELRADLTPDYPIGGKRIIFDSHYYQALTRPNVELITAPITTITSNSIQTGDSRNHHADTIIYATGFRATEFLASVTVQGRRGRLLHHDWQSGATAHFGVAVPGYPNLFVIAGPNGFSPAGSNPAMKEHEIGMILRSLRWRQAINAAAIDVTPTAMAESQQRLDQALARTVWPSTPSWYRHVGGRITNPWPGTIRSYGRALSGSPASWFEPVPVGREPLAASSLATPTSRRSAYLWWARHYEQFGVDLAGGYGETS</sequence>
<reference evidence="1 2" key="1">
    <citation type="journal article" date="2012" name="J. Bacteriol.">
        <title>Complete genome sequence of Nocardia brasiliensis HUJEG-1.</title>
        <authorList>
            <person name="Vera-Cabrera L."/>
            <person name="Ortiz-Lopez R."/>
            <person name="Elizondo-Gonzalez R."/>
            <person name="Perez-Maya A.A."/>
            <person name="Ocampo-Candiani J."/>
        </authorList>
    </citation>
    <scope>NUCLEOTIDE SEQUENCE [LARGE SCALE GENOMIC DNA]</scope>
    <source>
        <strain evidence="2">ATCC 700358</strain>
    </source>
</reference>
<dbReference type="PANTHER" id="PTHR42877:SF4">
    <property type="entry name" value="FAD_NAD(P)-BINDING DOMAIN-CONTAINING PROTEIN-RELATED"/>
    <property type="match status" value="1"/>
</dbReference>
<accession>K0F5V6</accession>
<dbReference type="GO" id="GO:0004497">
    <property type="term" value="F:monooxygenase activity"/>
    <property type="evidence" value="ECO:0007669"/>
    <property type="project" value="UniProtKB-KW"/>
</dbReference>
<keyword evidence="1" id="KW-0503">Monooxygenase</keyword>
<keyword evidence="2" id="KW-1185">Reference proteome</keyword>